<proteinExistence type="predicted"/>
<dbReference type="AlphaFoldDB" id="A0A537JGQ2"/>
<dbReference type="GO" id="GO:0033494">
    <property type="term" value="P:ferulate metabolic process"/>
    <property type="evidence" value="ECO:0007669"/>
    <property type="project" value="TreeGrafter"/>
</dbReference>
<dbReference type="GO" id="GO:0046281">
    <property type="term" value="P:cinnamic acid catabolic process"/>
    <property type="evidence" value="ECO:0007669"/>
    <property type="project" value="TreeGrafter"/>
</dbReference>
<evidence type="ECO:0000313" key="6">
    <source>
        <dbReference type="Proteomes" id="UP000320048"/>
    </source>
</evidence>
<dbReference type="GO" id="GO:0005737">
    <property type="term" value="C:cytoplasm"/>
    <property type="evidence" value="ECO:0007669"/>
    <property type="project" value="TreeGrafter"/>
</dbReference>
<feature type="compositionally biased region" description="Basic residues" evidence="1">
    <location>
        <begin position="55"/>
        <end position="68"/>
    </location>
</feature>
<accession>A0A537JGQ2</accession>
<comment type="caution">
    <text evidence="5">The sequence shown here is derived from an EMBL/GenBank/DDBJ whole genome shotgun (WGS) entry which is preliminary data.</text>
</comment>
<dbReference type="InterPro" id="IPR002830">
    <property type="entry name" value="UbiD"/>
</dbReference>
<evidence type="ECO:0000259" key="3">
    <source>
        <dbReference type="Pfam" id="PF20695"/>
    </source>
</evidence>
<dbReference type="Pfam" id="PF20696">
    <property type="entry name" value="UbiD_C"/>
    <property type="match status" value="1"/>
</dbReference>
<reference evidence="5 6" key="1">
    <citation type="journal article" date="2019" name="Nat. Microbiol.">
        <title>Mediterranean grassland soil C-N compound turnover is dependent on rainfall and depth, and is mediated by genomically divergent microorganisms.</title>
        <authorList>
            <person name="Diamond S."/>
            <person name="Andeer P.F."/>
            <person name="Li Z."/>
            <person name="Crits-Christoph A."/>
            <person name="Burstein D."/>
            <person name="Anantharaman K."/>
            <person name="Lane K.R."/>
            <person name="Thomas B.C."/>
            <person name="Pan C."/>
            <person name="Northen T.R."/>
            <person name="Banfield J.F."/>
        </authorList>
    </citation>
    <scope>NUCLEOTIDE SEQUENCE [LARGE SCALE GENOMIC DNA]</scope>
    <source>
        <strain evidence="5">NP_7</strain>
    </source>
</reference>
<dbReference type="Gene3D" id="3.40.1670.10">
    <property type="entry name" value="UbiD C-terminal domain-like"/>
    <property type="match status" value="1"/>
</dbReference>
<evidence type="ECO:0000256" key="1">
    <source>
        <dbReference type="SAM" id="MobiDB-lite"/>
    </source>
</evidence>
<feature type="domain" description="3-octaprenyl-4-hydroxybenzoate carboxy-lyase-like Rift-related" evidence="2">
    <location>
        <begin position="228"/>
        <end position="424"/>
    </location>
</feature>
<name>A0A537JGQ2_9BACT</name>
<dbReference type="GO" id="GO:0016831">
    <property type="term" value="F:carboxy-lyase activity"/>
    <property type="evidence" value="ECO:0007669"/>
    <property type="project" value="InterPro"/>
</dbReference>
<feature type="domain" description="3-octaprenyl-4-hydroxybenzoate carboxy-lyase-like N-terminal" evidence="3">
    <location>
        <begin position="136"/>
        <end position="210"/>
    </location>
</feature>
<organism evidence="5 6">
    <name type="scientific">Candidatus Segetimicrobium genomatis</name>
    <dbReference type="NCBI Taxonomy" id="2569760"/>
    <lineage>
        <taxon>Bacteria</taxon>
        <taxon>Bacillati</taxon>
        <taxon>Candidatus Sysuimicrobiota</taxon>
        <taxon>Candidatus Sysuimicrobiia</taxon>
        <taxon>Candidatus Sysuimicrobiales</taxon>
        <taxon>Candidatus Segetimicrobiaceae</taxon>
        <taxon>Candidatus Segetimicrobium</taxon>
    </lineage>
</organism>
<feature type="region of interest" description="Disordered" evidence="1">
    <location>
        <begin position="1"/>
        <end position="97"/>
    </location>
</feature>
<dbReference type="SUPFAM" id="SSF50475">
    <property type="entry name" value="FMN-binding split barrel"/>
    <property type="match status" value="1"/>
</dbReference>
<sequence length="617" mass="68750">MPPAPPSAARAPPRRAPGPARRTRSGPGSPRPRATARRRSSATPGAGGLPEPPASRRRSSRIPPRHRNTLLSHGRPHLLALRGRREGVPPGRSELSAGGARIVGRKGSPMSIATRRGRETASYTDLRDWLRAVDGMGEVRYVKGASWEEDIGRISEMLHHTEESPAVLFDAIPGYPRGFRVLVNPLGARRRLAFTLGMDPQLSTPQLIDAWEERLGQIDPVPVEEVDGGPILENVLEGDQIDLFKFPTPKWHHLDGGRYIGTAVADVTRDPDSNWINFGTYRVMIHDRSHCGLYISPGKHGRLHRDKYFARGEPMPVLAIVGMDPILFLASCLEIPLGVNEYEWAGAVKRGPVAVVRGRHTGLPMPAHAEIVIEGFVHPNARIMEGPFGEWTGYYASGSREEPVIEVKAIYHRDDPILMGCPPNKPPYEAHHFRKYLRSGLLRKALKDAGVPGIAGVYCHPVGGCRLLYIVAIRQMYPGHARQAGLLASQVRAGAYMNRMVVVVDEDIDITDLHDVMWAVLTRADPAQDYEILRRCWSGPLDPAIHPDHKGFNSRVIIDATRPWEWRDRFPIPIGPDPEYKRETREKWGWLLDGSGQDGRTTDPLPRGPRRRRRPAR</sequence>
<dbReference type="InterPro" id="IPR049381">
    <property type="entry name" value="UbiD-like_C"/>
</dbReference>
<dbReference type="SUPFAM" id="SSF143968">
    <property type="entry name" value="UbiD C-terminal domain-like"/>
    <property type="match status" value="1"/>
</dbReference>
<evidence type="ECO:0000259" key="4">
    <source>
        <dbReference type="Pfam" id="PF20696"/>
    </source>
</evidence>
<evidence type="ECO:0000259" key="2">
    <source>
        <dbReference type="Pfam" id="PF01977"/>
    </source>
</evidence>
<dbReference type="Pfam" id="PF20695">
    <property type="entry name" value="UbiD_N"/>
    <property type="match status" value="1"/>
</dbReference>
<feature type="compositionally biased region" description="Basic residues" evidence="1">
    <location>
        <begin position="608"/>
        <end position="617"/>
    </location>
</feature>
<feature type="domain" description="3-octaprenyl-4-hydroxybenzoate carboxy-lyase-like C-terminal" evidence="4">
    <location>
        <begin position="432"/>
        <end position="560"/>
    </location>
</feature>
<feature type="compositionally biased region" description="Low complexity" evidence="1">
    <location>
        <begin position="7"/>
        <end position="33"/>
    </location>
</feature>
<evidence type="ECO:0000313" key="5">
    <source>
        <dbReference type="EMBL" id="TMI82512.1"/>
    </source>
</evidence>
<gene>
    <name evidence="5" type="ORF">E6H04_04615</name>
</gene>
<dbReference type="Proteomes" id="UP000320048">
    <property type="component" value="Unassembled WGS sequence"/>
</dbReference>
<feature type="region of interest" description="Disordered" evidence="1">
    <location>
        <begin position="591"/>
        <end position="617"/>
    </location>
</feature>
<dbReference type="PANTHER" id="PTHR30108:SF17">
    <property type="entry name" value="FERULIC ACID DECARBOXYLASE 1"/>
    <property type="match status" value="1"/>
</dbReference>
<dbReference type="Pfam" id="PF01977">
    <property type="entry name" value="UbiD"/>
    <property type="match status" value="1"/>
</dbReference>
<dbReference type="InterPro" id="IPR048304">
    <property type="entry name" value="UbiD_Rift_dom"/>
</dbReference>
<dbReference type="InterPro" id="IPR049383">
    <property type="entry name" value="UbiD-like_N"/>
</dbReference>
<dbReference type="PANTHER" id="PTHR30108">
    <property type="entry name" value="3-OCTAPRENYL-4-HYDROXYBENZOATE CARBOXY-LYASE-RELATED"/>
    <property type="match status" value="1"/>
</dbReference>
<dbReference type="EMBL" id="VBAO01000122">
    <property type="protein sequence ID" value="TMI82512.1"/>
    <property type="molecule type" value="Genomic_DNA"/>
</dbReference>
<dbReference type="NCBIfam" id="TIGR00148">
    <property type="entry name" value="UbiD family decarboxylase"/>
    <property type="match status" value="1"/>
</dbReference>
<protein>
    <submittedName>
        <fullName evidence="5">UbiD family decarboxylase</fullName>
    </submittedName>
</protein>